<organism evidence="2 3">
    <name type="scientific">Saccharothrix tamanrassetensis</name>
    <dbReference type="NCBI Taxonomy" id="1051531"/>
    <lineage>
        <taxon>Bacteria</taxon>
        <taxon>Bacillati</taxon>
        <taxon>Actinomycetota</taxon>
        <taxon>Actinomycetes</taxon>
        <taxon>Pseudonocardiales</taxon>
        <taxon>Pseudonocardiaceae</taxon>
        <taxon>Saccharothrix</taxon>
    </lineage>
</organism>
<keyword evidence="1" id="KW-1133">Transmembrane helix</keyword>
<dbReference type="EMBL" id="JACHJN010000005">
    <property type="protein sequence ID" value="MBB5956958.1"/>
    <property type="molecule type" value="Genomic_DNA"/>
</dbReference>
<dbReference type="Proteomes" id="UP000547510">
    <property type="component" value="Unassembled WGS sequence"/>
</dbReference>
<reference evidence="2 3" key="1">
    <citation type="submission" date="2020-08" db="EMBL/GenBank/DDBJ databases">
        <title>Genomic Encyclopedia of Type Strains, Phase III (KMG-III): the genomes of soil and plant-associated and newly described type strains.</title>
        <authorList>
            <person name="Whitman W."/>
        </authorList>
    </citation>
    <scope>NUCLEOTIDE SEQUENCE [LARGE SCALE GENOMIC DNA]</scope>
    <source>
        <strain evidence="2 3">CECT 8640</strain>
    </source>
</reference>
<proteinExistence type="predicted"/>
<keyword evidence="1" id="KW-0812">Transmembrane</keyword>
<protein>
    <submittedName>
        <fullName evidence="2">Uncharacterized protein</fullName>
    </submittedName>
</protein>
<evidence type="ECO:0000256" key="1">
    <source>
        <dbReference type="SAM" id="Phobius"/>
    </source>
</evidence>
<sequence>MTQWLTVATAMFEAVAAACALACAIAHNRKRRDDE</sequence>
<keyword evidence="3" id="KW-1185">Reference proteome</keyword>
<evidence type="ECO:0000313" key="2">
    <source>
        <dbReference type="EMBL" id="MBB5956958.1"/>
    </source>
</evidence>
<feature type="transmembrane region" description="Helical" evidence="1">
    <location>
        <begin position="6"/>
        <end position="26"/>
    </location>
</feature>
<keyword evidence="1" id="KW-0472">Membrane</keyword>
<evidence type="ECO:0000313" key="3">
    <source>
        <dbReference type="Proteomes" id="UP000547510"/>
    </source>
</evidence>
<name>A0A841CLB7_9PSEU</name>
<gene>
    <name evidence="2" type="ORF">FHS29_003551</name>
</gene>
<comment type="caution">
    <text evidence="2">The sequence shown here is derived from an EMBL/GenBank/DDBJ whole genome shotgun (WGS) entry which is preliminary data.</text>
</comment>
<dbReference type="AlphaFoldDB" id="A0A841CLB7"/>
<accession>A0A841CLB7</accession>